<feature type="region of interest" description="Disordered" evidence="1">
    <location>
        <begin position="535"/>
        <end position="570"/>
    </location>
</feature>
<protein>
    <recommendedName>
        <fullName evidence="4">Spc7 kinetochore protein domain-containing protein</fullName>
    </recommendedName>
</protein>
<feature type="compositionally biased region" description="Basic and acidic residues" evidence="1">
    <location>
        <begin position="326"/>
        <end position="335"/>
    </location>
</feature>
<feature type="compositionally biased region" description="Polar residues" evidence="1">
    <location>
        <begin position="102"/>
        <end position="116"/>
    </location>
</feature>
<feature type="region of interest" description="Disordered" evidence="1">
    <location>
        <begin position="1042"/>
        <end position="1077"/>
    </location>
</feature>
<feature type="compositionally biased region" description="Acidic residues" evidence="1">
    <location>
        <begin position="83"/>
        <end position="94"/>
    </location>
</feature>
<feature type="region of interest" description="Disordered" evidence="1">
    <location>
        <begin position="657"/>
        <end position="679"/>
    </location>
</feature>
<feature type="compositionally biased region" description="Polar residues" evidence="1">
    <location>
        <begin position="658"/>
        <end position="673"/>
    </location>
</feature>
<evidence type="ECO:0000313" key="2">
    <source>
        <dbReference type="EMBL" id="RZC65915.1"/>
    </source>
</evidence>
<dbReference type="Gramene" id="RZC65915">
    <property type="protein sequence ID" value="RZC65915"/>
    <property type="gene ID" value="C5167_009606"/>
</dbReference>
<dbReference type="PANTHER" id="PTHR35707:SF1">
    <property type="entry name" value="SPC7 KINETOCHORE PROTEIN DOMAIN-CONTAINING PROTEIN"/>
    <property type="match status" value="1"/>
</dbReference>
<feature type="compositionally biased region" description="Polar residues" evidence="1">
    <location>
        <begin position="1042"/>
        <end position="1052"/>
    </location>
</feature>
<feature type="compositionally biased region" description="Polar residues" evidence="1">
    <location>
        <begin position="547"/>
        <end position="570"/>
    </location>
</feature>
<dbReference type="OMA" id="DFKTGCK"/>
<feature type="region of interest" description="Disordered" evidence="1">
    <location>
        <begin position="1254"/>
        <end position="1287"/>
    </location>
</feature>
<proteinExistence type="predicted"/>
<reference evidence="2 3" key="1">
    <citation type="journal article" date="2018" name="Science">
        <title>The opium poppy genome and morphinan production.</title>
        <authorList>
            <person name="Guo L."/>
            <person name="Winzer T."/>
            <person name="Yang X."/>
            <person name="Li Y."/>
            <person name="Ning Z."/>
            <person name="He Z."/>
            <person name="Teodor R."/>
            <person name="Lu Y."/>
            <person name="Bowser T.A."/>
            <person name="Graham I.A."/>
            <person name="Ye K."/>
        </authorList>
    </citation>
    <scope>NUCLEOTIDE SEQUENCE [LARGE SCALE GENOMIC DNA]</scope>
    <source>
        <strain evidence="3">cv. HN1</strain>
        <tissue evidence="2">Leaves</tissue>
    </source>
</reference>
<name>A0A4Y7K1T6_PAPSO</name>
<feature type="region of interest" description="Disordered" evidence="1">
    <location>
        <begin position="309"/>
        <end position="338"/>
    </location>
</feature>
<dbReference type="Proteomes" id="UP000316621">
    <property type="component" value="Chromosome 6"/>
</dbReference>
<feature type="region of interest" description="Disordered" evidence="1">
    <location>
        <begin position="40"/>
        <end position="116"/>
    </location>
</feature>
<dbReference type="EMBL" id="CM010720">
    <property type="protein sequence ID" value="RZC65915.1"/>
    <property type="molecule type" value="Genomic_DNA"/>
</dbReference>
<organism evidence="2 3">
    <name type="scientific">Papaver somniferum</name>
    <name type="common">Opium poppy</name>
    <dbReference type="NCBI Taxonomy" id="3469"/>
    <lineage>
        <taxon>Eukaryota</taxon>
        <taxon>Viridiplantae</taxon>
        <taxon>Streptophyta</taxon>
        <taxon>Embryophyta</taxon>
        <taxon>Tracheophyta</taxon>
        <taxon>Spermatophyta</taxon>
        <taxon>Magnoliopsida</taxon>
        <taxon>Ranunculales</taxon>
        <taxon>Papaveraceae</taxon>
        <taxon>Papaveroideae</taxon>
        <taxon>Papaver</taxon>
    </lineage>
</organism>
<dbReference type="PANTHER" id="PTHR35707">
    <property type="entry name" value="OS06G0608100 PROTEIN"/>
    <property type="match status" value="1"/>
</dbReference>
<accession>A0A4Y7K1T6</accession>
<feature type="region of interest" description="Disordered" evidence="1">
    <location>
        <begin position="411"/>
        <end position="430"/>
    </location>
</feature>
<evidence type="ECO:0000256" key="1">
    <source>
        <dbReference type="SAM" id="MobiDB-lite"/>
    </source>
</evidence>
<feature type="compositionally biased region" description="Basic and acidic residues" evidence="1">
    <location>
        <begin position="535"/>
        <end position="546"/>
    </location>
</feature>
<keyword evidence="3" id="KW-1185">Reference proteome</keyword>
<evidence type="ECO:0000313" key="3">
    <source>
        <dbReference type="Proteomes" id="UP000316621"/>
    </source>
</evidence>
<feature type="compositionally biased region" description="Polar residues" evidence="1">
    <location>
        <begin position="177"/>
        <end position="188"/>
    </location>
</feature>
<evidence type="ECO:0008006" key="4">
    <source>
        <dbReference type="Google" id="ProtNLM"/>
    </source>
</evidence>
<gene>
    <name evidence="2" type="ORF">C5167_009606</name>
</gene>
<sequence length="1549" mass="171302">MDNRDREDLCNSAPDEETIARDKKRLRRVSFAELTEVFHFDKDDDSDQASTDPKPSPQNSELKVGLGFLKNFDDSDDSKELSRDEDEYDEEDDEQKGFLQRMDSSSPGSGFGSATSNDGKGQLFWASFSNDDFFGAVSSSFIRSGLSDSAVSNDDDELTLDARTFTEQFRHLLPPNSEGNYKTPTRTPLTFDGKTPPTGSTIGTNPESFMALTGLDKLSPAASVSGGKSSGSGGDMSLVEENPCMYDYGRLSPTLEANIAEGSGMVNDMFISYQVNISKPSNFVSVDNELKTSDELDSWLMLKDTEAMEPENSDIHHPPSKLVSEVNDRPSEEKGGATSVIGHISTGTAHNILAIASGNAHHSHEPTSAINMPSATGTDCATNVLKVVGGSNSEFDRCSHHPLTPLSEKTRMDRTVPDDHGDVGHVEHRTTEDSFNNARYTPESGFKTNQSSNLEESISSLSAKRRQIFPQTNVISKSHEPTSATNLLSAMDAVSARDAQKVVGGSVFEFGGGSPHPLTSQIERNKIDMAMQSDRGDVGPVEHRMTENSSNNAKYTPESGSKTNQSSKLEESISSLNAKLGEVFPATNVLSKSGPSLYLVEDRMNEDSFGGARCTPDICTKTNQSSKSSQEGSISLLSAERRHIFLPTIVLSRGESIVTPSSGVQPRSPSNDGNVRDSARISSRDFNSLNLKTQRALLADLEVDSSSDPVIETTEDDKSKAPCMMHSRENLSSVPQEDKEVRATTGMGINVVGTPGTIRNLGEKEDIVGMVQNGVLRDQISTGISSNDVQSKLTAAAVMDPQTCTLSKDELNRNSSFDKPSTDDLTDFVSESSSQRIRFEVKDKNHESEQLNSSPLKLLNQKLSASPEKNFISMVWKQQAQHEQLPDLADQGAVLANMSHLSPQLAVEPVKGGSLLNVNFTCDPALEQHDDNLSFIINDNETHTLSKSKLVSCAGLLRHSMQKETETVTSLVTPLRYISTLNPQPGSPESNFRFRTEPDRLKEKVPEKISSYVPASTCVRKRTATPTRLDKRLMEWLPQCQSTKETNISSENVGGRKDPGSPKSLSIQDAEHSGQKRRIEQTNFVDNGNVEPVRIQKSPKVAPELEGMMFCAKRCIENNNEAERDGDNALPRDWDYIFSNFSEAMKQQLLPLADNLTLKEVCILEDVVGRLEKANKYKVLCNEIKSQKIHNLDINFQQKRVAEARYLQQMLVYKQAKLQLLHLRQDRSHKKFQSLHSAIKETQILSKLFSNPSKRDAGGVPHDESHKPSFYDDQNRKSRDEHDEVTAKRQELGALNKKVTDLTQALISSCKIKLEPSSNDVVELVNDHLKRKTASRFVRQDLQLWEVVGLERKTSQYDLLLNYRDFLHQRFSINVGPSSSIVATIKLIDVNIMKSFTNINACVAFTFVFNAMRSRNLRSGKNLAFETQLTSLLLSNLLDVVEEAYMIHIELNNLIKTSFHSPTVDQLDLQLQFIDFKTGCKVTLTLDMTSLQRGVYPSEILPSQFQTNSPVSQLPSAEILSEVGALQAGHSRITRLCRCVSHVLKARNI</sequence>
<feature type="region of interest" description="Disordered" evidence="1">
    <location>
        <begin position="172"/>
        <end position="203"/>
    </location>
</feature>